<comment type="function">
    <text evidence="1">Acts as a defensive agent. Recognizes blood group fucosylated oligosaccharides including A, B, H and Lewis B-type antigens. Does not recognize Lewis A antigen and has low affinity for monovalent haptens.</text>
</comment>
<evidence type="ECO:0000313" key="12">
    <source>
        <dbReference type="Proteomes" id="UP001497497"/>
    </source>
</evidence>
<dbReference type="GO" id="GO:0001868">
    <property type="term" value="P:regulation of complement activation, lectin pathway"/>
    <property type="evidence" value="ECO:0007669"/>
    <property type="project" value="UniProtKB-ARBA"/>
</dbReference>
<keyword evidence="12" id="KW-1185">Reference proteome</keyword>
<feature type="transmembrane region" description="Helical" evidence="8">
    <location>
        <begin position="391"/>
        <end position="414"/>
    </location>
</feature>
<evidence type="ECO:0000256" key="5">
    <source>
        <dbReference type="ARBA" id="ARBA00022734"/>
    </source>
</evidence>
<dbReference type="GO" id="GO:0042806">
    <property type="term" value="F:fucose binding"/>
    <property type="evidence" value="ECO:0007669"/>
    <property type="project" value="UniProtKB-ARBA"/>
</dbReference>
<feature type="signal peptide" evidence="9">
    <location>
        <begin position="1"/>
        <end position="22"/>
    </location>
</feature>
<proteinExistence type="inferred from homology"/>
<evidence type="ECO:0000256" key="9">
    <source>
        <dbReference type="SAM" id="SignalP"/>
    </source>
</evidence>
<dbReference type="SMART" id="SM00607">
    <property type="entry name" value="FTP"/>
    <property type="match status" value="1"/>
</dbReference>
<feature type="chain" id="PRO_5043494849" description="Fucolectin tachylectin-4 pentraxin-1 domain-containing protein" evidence="9">
    <location>
        <begin position="23"/>
        <end position="548"/>
    </location>
</feature>
<dbReference type="GO" id="GO:0046872">
    <property type="term" value="F:metal ion binding"/>
    <property type="evidence" value="ECO:0007669"/>
    <property type="project" value="UniProtKB-KW"/>
</dbReference>
<keyword evidence="7" id="KW-1015">Disulfide bond</keyword>
<comment type="subunit">
    <text evidence="3">Homotrimer.</text>
</comment>
<comment type="similarity">
    <text evidence="2">Belongs to the fucolectin family.</text>
</comment>
<keyword evidence="8" id="KW-1133">Transmembrane helix</keyword>
<dbReference type="InterPro" id="IPR008979">
    <property type="entry name" value="Galactose-bd-like_sf"/>
</dbReference>
<keyword evidence="4" id="KW-0479">Metal-binding</keyword>
<protein>
    <recommendedName>
        <fullName evidence="10">Fucolectin tachylectin-4 pentraxin-1 domain-containing protein</fullName>
    </recommendedName>
</protein>
<dbReference type="AlphaFoldDB" id="A0AAV2HTF6"/>
<dbReference type="InterPro" id="IPR051941">
    <property type="entry name" value="BG_Antigen-Binding_Lectin"/>
</dbReference>
<dbReference type="SUPFAM" id="SSF49785">
    <property type="entry name" value="Galactose-binding domain-like"/>
    <property type="match status" value="1"/>
</dbReference>
<reference evidence="11 12" key="1">
    <citation type="submission" date="2024-04" db="EMBL/GenBank/DDBJ databases">
        <authorList>
            <consortium name="Genoscope - CEA"/>
            <person name="William W."/>
        </authorList>
    </citation>
    <scope>NUCLEOTIDE SEQUENCE [LARGE SCALE GENOMIC DNA]</scope>
</reference>
<keyword evidence="9" id="KW-0732">Signal</keyword>
<dbReference type="GO" id="GO:0010185">
    <property type="term" value="P:regulation of cellular defense response"/>
    <property type="evidence" value="ECO:0007669"/>
    <property type="project" value="UniProtKB-ARBA"/>
</dbReference>
<keyword evidence="6" id="KW-0106">Calcium</keyword>
<sequence>MRKDVLITWFLTMTQTFVLASACKPGWFGSSCQYKCRCTNHLCTTDGECPDGDQCEQMWFGPACQYEDLVRVGQVRTTPPTKLDIVTDGSDRTCLTNITSLELVWNTSYPFTWLRITGLYAVVMPGYHVTFKDSKNSTVNCTDQRNNRVNSRTADIFCDLNVTVQEIHIAGAKGEAMDVCSFYVSGGQNVALKQNATQSGVWKEHNIAHAALLAVDGNRDNDLSQGSCAHTDVPGSPRWQVTLARPSRVNRYVIYNRKRDAGTPKEWPSSRLTGFILKSFSQDDGQVFEYRDQSGVAKYVYTVVSASTAPVSKVEITGVGKGYDGFLELCEVEVYGEPACEQGWYGLNCSLKYLSAKWDLPLNVPAENETTGCLANLVTGVKTDSTSVPVVYIYAVGGVAGFLLVIILALVLTVTISRRKTSQSHETRKANNPVEDYCSYNGEAHDNHDYLASTENIDVCEGDQDIYSNPAENIFGDNPKAVNISNQLTVKRKTKNESSNSPMSYTQLLKSSHDGAYKQVSPASSGFKMDDALILPEDEVDDQNIYEN</sequence>
<evidence type="ECO:0000256" key="3">
    <source>
        <dbReference type="ARBA" id="ARBA00011233"/>
    </source>
</evidence>
<feature type="domain" description="Fucolectin tachylectin-4 pentraxin-1" evidence="10">
    <location>
        <begin position="187"/>
        <end position="341"/>
    </location>
</feature>
<dbReference type="InterPro" id="IPR006585">
    <property type="entry name" value="FTP1"/>
</dbReference>
<evidence type="ECO:0000256" key="2">
    <source>
        <dbReference type="ARBA" id="ARBA00010147"/>
    </source>
</evidence>
<name>A0AAV2HTF6_LYMST</name>
<evidence type="ECO:0000256" key="1">
    <source>
        <dbReference type="ARBA" id="ARBA00002219"/>
    </source>
</evidence>
<keyword evidence="8" id="KW-0812">Transmembrane</keyword>
<evidence type="ECO:0000256" key="7">
    <source>
        <dbReference type="ARBA" id="ARBA00023157"/>
    </source>
</evidence>
<keyword evidence="8" id="KW-0472">Membrane</keyword>
<accession>A0AAV2HTF6</accession>
<evidence type="ECO:0000256" key="8">
    <source>
        <dbReference type="SAM" id="Phobius"/>
    </source>
</evidence>
<keyword evidence="5" id="KW-0430">Lectin</keyword>
<organism evidence="11 12">
    <name type="scientific">Lymnaea stagnalis</name>
    <name type="common">Great pond snail</name>
    <name type="synonym">Helix stagnalis</name>
    <dbReference type="NCBI Taxonomy" id="6523"/>
    <lineage>
        <taxon>Eukaryota</taxon>
        <taxon>Metazoa</taxon>
        <taxon>Spiralia</taxon>
        <taxon>Lophotrochozoa</taxon>
        <taxon>Mollusca</taxon>
        <taxon>Gastropoda</taxon>
        <taxon>Heterobranchia</taxon>
        <taxon>Euthyneura</taxon>
        <taxon>Panpulmonata</taxon>
        <taxon>Hygrophila</taxon>
        <taxon>Lymnaeoidea</taxon>
        <taxon>Lymnaeidae</taxon>
        <taxon>Lymnaea</taxon>
    </lineage>
</organism>
<evidence type="ECO:0000256" key="4">
    <source>
        <dbReference type="ARBA" id="ARBA00022723"/>
    </source>
</evidence>
<dbReference type="PROSITE" id="PS51257">
    <property type="entry name" value="PROKAR_LIPOPROTEIN"/>
    <property type="match status" value="1"/>
</dbReference>
<evidence type="ECO:0000256" key="6">
    <source>
        <dbReference type="ARBA" id="ARBA00022837"/>
    </source>
</evidence>
<dbReference type="PANTHER" id="PTHR45713">
    <property type="entry name" value="FTP DOMAIN-CONTAINING PROTEIN"/>
    <property type="match status" value="1"/>
</dbReference>
<dbReference type="Proteomes" id="UP001497497">
    <property type="component" value="Unassembled WGS sequence"/>
</dbReference>
<comment type="caution">
    <text evidence="11">The sequence shown here is derived from an EMBL/GenBank/DDBJ whole genome shotgun (WGS) entry which is preliminary data.</text>
</comment>
<evidence type="ECO:0000313" key="11">
    <source>
        <dbReference type="EMBL" id="CAL1537367.1"/>
    </source>
</evidence>
<dbReference type="PANTHER" id="PTHR45713:SF6">
    <property type="entry name" value="F5_8 TYPE C DOMAIN-CONTAINING PROTEIN"/>
    <property type="match status" value="1"/>
</dbReference>
<dbReference type="EMBL" id="CAXITT010000259">
    <property type="protein sequence ID" value="CAL1537367.1"/>
    <property type="molecule type" value="Genomic_DNA"/>
</dbReference>
<gene>
    <name evidence="11" type="ORF">GSLYS_00011280001</name>
</gene>
<dbReference type="Gene3D" id="2.60.120.260">
    <property type="entry name" value="Galactose-binding domain-like"/>
    <property type="match status" value="1"/>
</dbReference>
<evidence type="ECO:0000259" key="10">
    <source>
        <dbReference type="SMART" id="SM00607"/>
    </source>
</evidence>